<dbReference type="InterPro" id="IPR009057">
    <property type="entry name" value="Homeodomain-like_sf"/>
</dbReference>
<evidence type="ECO:0000256" key="1">
    <source>
        <dbReference type="ARBA" id="ARBA00022553"/>
    </source>
</evidence>
<dbReference type="Pfam" id="PF00072">
    <property type="entry name" value="Response_reg"/>
    <property type="match status" value="1"/>
</dbReference>
<dbReference type="Pfam" id="PF00158">
    <property type="entry name" value="Sigma54_activat"/>
    <property type="match status" value="1"/>
</dbReference>
<dbReference type="GO" id="GO:0043565">
    <property type="term" value="F:sequence-specific DNA binding"/>
    <property type="evidence" value="ECO:0007669"/>
    <property type="project" value="InterPro"/>
</dbReference>
<dbReference type="PROSITE" id="PS50110">
    <property type="entry name" value="RESPONSE_REGULATORY"/>
    <property type="match status" value="1"/>
</dbReference>
<dbReference type="GO" id="GO:0005524">
    <property type="term" value="F:ATP binding"/>
    <property type="evidence" value="ECO:0007669"/>
    <property type="project" value="UniProtKB-KW"/>
</dbReference>
<dbReference type="GO" id="GO:0000160">
    <property type="term" value="P:phosphorelay signal transduction system"/>
    <property type="evidence" value="ECO:0007669"/>
    <property type="project" value="UniProtKB-KW"/>
</dbReference>
<feature type="region of interest" description="Disordered" evidence="9">
    <location>
        <begin position="141"/>
        <end position="169"/>
    </location>
</feature>
<dbReference type="SUPFAM" id="SSF52172">
    <property type="entry name" value="CheY-like"/>
    <property type="match status" value="1"/>
</dbReference>
<dbReference type="InterPro" id="IPR058031">
    <property type="entry name" value="AAA_lid_NorR"/>
</dbReference>
<feature type="domain" description="Sigma-54 factor interaction" evidence="10">
    <location>
        <begin position="164"/>
        <end position="393"/>
    </location>
</feature>
<keyword evidence="6" id="KW-0238">DNA-binding</keyword>
<evidence type="ECO:0000313" key="12">
    <source>
        <dbReference type="EMBL" id="MBK1619780.1"/>
    </source>
</evidence>
<proteinExistence type="predicted"/>
<dbReference type="Proteomes" id="UP001138768">
    <property type="component" value="Unassembled WGS sequence"/>
</dbReference>
<keyword evidence="4" id="KW-0902">Two-component regulatory system</keyword>
<dbReference type="InterPro" id="IPR002078">
    <property type="entry name" value="Sigma_54_int"/>
</dbReference>
<feature type="modified residue" description="4-aspartylphosphate" evidence="8">
    <location>
        <position position="62"/>
    </location>
</feature>
<dbReference type="PROSITE" id="PS50045">
    <property type="entry name" value="SIGMA54_INTERACT_4"/>
    <property type="match status" value="1"/>
</dbReference>
<evidence type="ECO:0000259" key="11">
    <source>
        <dbReference type="PROSITE" id="PS50110"/>
    </source>
</evidence>
<organism evidence="12 13">
    <name type="scientific">Lamprobacter modestohalophilus</name>
    <dbReference type="NCBI Taxonomy" id="1064514"/>
    <lineage>
        <taxon>Bacteria</taxon>
        <taxon>Pseudomonadati</taxon>
        <taxon>Pseudomonadota</taxon>
        <taxon>Gammaproteobacteria</taxon>
        <taxon>Chromatiales</taxon>
        <taxon>Chromatiaceae</taxon>
        <taxon>Lamprobacter</taxon>
    </lineage>
</organism>
<keyword evidence="1 8" id="KW-0597">Phosphoprotein</keyword>
<dbReference type="Gene3D" id="3.40.50.2300">
    <property type="match status" value="1"/>
</dbReference>
<dbReference type="Gene3D" id="3.40.50.300">
    <property type="entry name" value="P-loop containing nucleotide triphosphate hydrolases"/>
    <property type="match status" value="1"/>
</dbReference>
<dbReference type="SUPFAM" id="SSF52540">
    <property type="entry name" value="P-loop containing nucleoside triphosphate hydrolases"/>
    <property type="match status" value="1"/>
</dbReference>
<dbReference type="PROSITE" id="PS00676">
    <property type="entry name" value="SIGMA54_INTERACT_2"/>
    <property type="match status" value="1"/>
</dbReference>
<dbReference type="InterPro" id="IPR003593">
    <property type="entry name" value="AAA+_ATPase"/>
</dbReference>
<dbReference type="SMART" id="SM00382">
    <property type="entry name" value="AAA"/>
    <property type="match status" value="1"/>
</dbReference>
<dbReference type="SMART" id="SM00448">
    <property type="entry name" value="REC"/>
    <property type="match status" value="1"/>
</dbReference>
<protein>
    <recommendedName>
        <fullName evidence="14">Sigma-54-dependent Fis family transcriptional regulator</fullName>
    </recommendedName>
</protein>
<evidence type="ECO:0000259" key="10">
    <source>
        <dbReference type="PROSITE" id="PS50045"/>
    </source>
</evidence>
<dbReference type="InterPro" id="IPR001789">
    <property type="entry name" value="Sig_transdc_resp-reg_receiver"/>
</dbReference>
<dbReference type="Pfam" id="PF25601">
    <property type="entry name" value="AAA_lid_14"/>
    <property type="match status" value="1"/>
</dbReference>
<dbReference type="InterPro" id="IPR025662">
    <property type="entry name" value="Sigma_54_int_dom_ATP-bd_1"/>
</dbReference>
<evidence type="ECO:0000256" key="5">
    <source>
        <dbReference type="ARBA" id="ARBA00023015"/>
    </source>
</evidence>
<dbReference type="FunFam" id="3.40.50.300:FF:000006">
    <property type="entry name" value="DNA-binding transcriptional regulator NtrC"/>
    <property type="match status" value="1"/>
</dbReference>
<keyword evidence="2" id="KW-0547">Nucleotide-binding</keyword>
<keyword evidence="13" id="KW-1185">Reference proteome</keyword>
<dbReference type="PROSITE" id="PS00675">
    <property type="entry name" value="SIGMA54_INTERACT_1"/>
    <property type="match status" value="1"/>
</dbReference>
<reference evidence="12 13" key="1">
    <citation type="journal article" date="2020" name="Microorganisms">
        <title>Osmotic Adaptation and Compatible Solute Biosynthesis of Phototrophic Bacteria as Revealed from Genome Analyses.</title>
        <authorList>
            <person name="Imhoff J.F."/>
            <person name="Rahn T."/>
            <person name="Kunzel S."/>
            <person name="Keller A."/>
            <person name="Neulinger S.C."/>
        </authorList>
    </citation>
    <scope>NUCLEOTIDE SEQUENCE [LARGE SCALE GENOMIC DNA]</scope>
    <source>
        <strain evidence="12 13">DSM 25653</strain>
    </source>
</reference>
<evidence type="ECO:0000256" key="6">
    <source>
        <dbReference type="ARBA" id="ARBA00023125"/>
    </source>
</evidence>
<dbReference type="InterPro" id="IPR027417">
    <property type="entry name" value="P-loop_NTPase"/>
</dbReference>
<dbReference type="InterPro" id="IPR025944">
    <property type="entry name" value="Sigma_54_int_dom_CS"/>
</dbReference>
<dbReference type="InterPro" id="IPR025943">
    <property type="entry name" value="Sigma_54_int_dom_ATP-bd_2"/>
</dbReference>
<dbReference type="RefSeq" id="WP_200245845.1">
    <property type="nucleotide sequence ID" value="NZ_NRRY01000026.1"/>
</dbReference>
<evidence type="ECO:0000313" key="13">
    <source>
        <dbReference type="Proteomes" id="UP001138768"/>
    </source>
</evidence>
<dbReference type="AlphaFoldDB" id="A0A9X0WA16"/>
<name>A0A9X0WA16_9GAMM</name>
<dbReference type="PRINTS" id="PR01590">
    <property type="entry name" value="HTHFIS"/>
</dbReference>
<dbReference type="Pfam" id="PF02954">
    <property type="entry name" value="HTH_8"/>
    <property type="match status" value="1"/>
</dbReference>
<evidence type="ECO:0000256" key="8">
    <source>
        <dbReference type="PROSITE-ProRule" id="PRU00169"/>
    </source>
</evidence>
<dbReference type="InterPro" id="IPR002197">
    <property type="entry name" value="HTH_Fis"/>
</dbReference>
<evidence type="ECO:0008006" key="14">
    <source>
        <dbReference type="Google" id="ProtNLM"/>
    </source>
</evidence>
<accession>A0A9X0WA16</accession>
<dbReference type="GO" id="GO:0006355">
    <property type="term" value="P:regulation of DNA-templated transcription"/>
    <property type="evidence" value="ECO:0007669"/>
    <property type="project" value="InterPro"/>
</dbReference>
<evidence type="ECO:0000256" key="4">
    <source>
        <dbReference type="ARBA" id="ARBA00023012"/>
    </source>
</evidence>
<keyword evidence="3" id="KW-0067">ATP-binding</keyword>
<dbReference type="CDD" id="cd00009">
    <property type="entry name" value="AAA"/>
    <property type="match status" value="1"/>
</dbReference>
<keyword evidence="7" id="KW-0804">Transcription</keyword>
<dbReference type="EMBL" id="NRRY01000026">
    <property type="protein sequence ID" value="MBK1619780.1"/>
    <property type="molecule type" value="Genomic_DNA"/>
</dbReference>
<evidence type="ECO:0000256" key="9">
    <source>
        <dbReference type="SAM" id="MobiDB-lite"/>
    </source>
</evidence>
<dbReference type="FunFam" id="3.40.50.2300:FF:000018">
    <property type="entry name" value="DNA-binding transcriptional regulator NtrC"/>
    <property type="match status" value="1"/>
</dbReference>
<dbReference type="SUPFAM" id="SSF46689">
    <property type="entry name" value="Homeodomain-like"/>
    <property type="match status" value="1"/>
</dbReference>
<dbReference type="Gene3D" id="1.10.8.60">
    <property type="match status" value="1"/>
</dbReference>
<dbReference type="InterPro" id="IPR011006">
    <property type="entry name" value="CheY-like_superfamily"/>
</dbReference>
<sequence>MTAAAGPVEASPEALIVDDDQDLCGMLSLVLSRGGFDVRTTHDGNSALSCVNQRMPDVMLMDVKMPGPDGMEVLRRVHSSHPQLPVVMMTSFAGVSQAVEAIKAGAADYLAKPFDNRHAVSVLKQVVKQAEDSVLAGAQASSAGTQAHTNATKATSLQSHLRATMGSSPRVQRLVRDMAAVAESNFSVIIQGETGTGKELVARTLHTFSARSEGPFIAVDCGAIAASLLESELFGHEKGAFTSADSRSIGKFEAAAGGTLFLDEIGNMPLQAQASMLRVLQERVLYRVGGQQPIKIDCRVLVATHEDLQQAVEDGRFREDLWYRLNEFQLCVPPLRERREDILHLAEQFRRQAEIDLAKPVPSFSAAAQQRLLAFDWPGNVRELRAVVRRAALLAEEQIDVEHIQLRSRDRSVLAAAGAPVTAAQALPVGERSMREILLDSKQQLERALLDKALGLAHGNKAEAARLLQVDYKTIHNKLKQFGLQHQ</sequence>
<dbReference type="PROSITE" id="PS00688">
    <property type="entry name" value="SIGMA54_INTERACT_3"/>
    <property type="match status" value="1"/>
</dbReference>
<comment type="caution">
    <text evidence="12">The sequence shown here is derived from an EMBL/GenBank/DDBJ whole genome shotgun (WGS) entry which is preliminary data.</text>
</comment>
<evidence type="ECO:0000256" key="7">
    <source>
        <dbReference type="ARBA" id="ARBA00023163"/>
    </source>
</evidence>
<keyword evidence="5" id="KW-0805">Transcription regulation</keyword>
<feature type="compositionally biased region" description="Polar residues" evidence="9">
    <location>
        <begin position="150"/>
        <end position="169"/>
    </location>
</feature>
<evidence type="ECO:0000256" key="2">
    <source>
        <dbReference type="ARBA" id="ARBA00022741"/>
    </source>
</evidence>
<dbReference type="PANTHER" id="PTHR32071">
    <property type="entry name" value="TRANSCRIPTIONAL REGULATORY PROTEIN"/>
    <property type="match status" value="1"/>
</dbReference>
<feature type="domain" description="Response regulatory" evidence="11">
    <location>
        <begin position="13"/>
        <end position="127"/>
    </location>
</feature>
<evidence type="ECO:0000256" key="3">
    <source>
        <dbReference type="ARBA" id="ARBA00022840"/>
    </source>
</evidence>
<dbReference type="Gene3D" id="1.10.10.60">
    <property type="entry name" value="Homeodomain-like"/>
    <property type="match status" value="1"/>
</dbReference>
<dbReference type="CDD" id="cd00156">
    <property type="entry name" value="REC"/>
    <property type="match status" value="1"/>
</dbReference>
<dbReference type="PANTHER" id="PTHR32071:SF57">
    <property type="entry name" value="C4-DICARBOXYLATE TRANSPORT TRANSCRIPTIONAL REGULATORY PROTEIN DCTD"/>
    <property type="match status" value="1"/>
</dbReference>
<gene>
    <name evidence="12" type="ORF">CKO42_15280</name>
</gene>